<dbReference type="InterPro" id="IPR012724">
    <property type="entry name" value="DnaJ"/>
</dbReference>
<keyword evidence="8" id="KW-0235">DNA replication</keyword>
<dbReference type="PANTHER" id="PTHR43096:SF52">
    <property type="entry name" value="DNAJ HOMOLOG 1, MITOCHONDRIAL-RELATED"/>
    <property type="match status" value="1"/>
</dbReference>
<dbReference type="InterPro" id="IPR036869">
    <property type="entry name" value="J_dom_sf"/>
</dbReference>
<dbReference type="CDD" id="cd06257">
    <property type="entry name" value="DnaJ"/>
    <property type="match status" value="1"/>
</dbReference>
<feature type="zinc finger region" description="CR-type" evidence="9">
    <location>
        <begin position="140"/>
        <end position="218"/>
    </location>
</feature>
<accession>A0A318U530</accession>
<comment type="domain">
    <text evidence="8">The J domain is necessary and sufficient to stimulate DnaK ATPase activity. Zinc center 1 plays an important role in the autonomous, DnaK-independent chaperone activity of DnaJ. Zinc center 2 is essential for interaction with DnaK and for DnaJ activity.</text>
</comment>
<dbReference type="PROSITE" id="PS50076">
    <property type="entry name" value="DNAJ_2"/>
    <property type="match status" value="1"/>
</dbReference>
<feature type="binding site" evidence="8">
    <location>
        <position position="173"/>
    </location>
    <ligand>
        <name>Zn(2+)</name>
        <dbReference type="ChEBI" id="CHEBI:29105"/>
        <label>2</label>
    </ligand>
</feature>
<dbReference type="Pfam" id="PF00684">
    <property type="entry name" value="DnaJ_CXXCXGXG"/>
    <property type="match status" value="1"/>
</dbReference>
<dbReference type="GO" id="GO:0042026">
    <property type="term" value="P:protein refolding"/>
    <property type="evidence" value="ECO:0007669"/>
    <property type="project" value="TreeGrafter"/>
</dbReference>
<dbReference type="HAMAP" id="MF_01152">
    <property type="entry name" value="DnaJ"/>
    <property type="match status" value="1"/>
</dbReference>
<name>A0A318U530_9BACT</name>
<evidence type="ECO:0000256" key="9">
    <source>
        <dbReference type="PROSITE-ProRule" id="PRU00546"/>
    </source>
</evidence>
<feature type="binding site" evidence="8">
    <location>
        <position position="195"/>
    </location>
    <ligand>
        <name>Zn(2+)</name>
        <dbReference type="ChEBI" id="CHEBI:29105"/>
        <label>2</label>
    </ligand>
</feature>
<keyword evidence="2 8" id="KW-0677">Repeat</keyword>
<comment type="cofactor">
    <cofactor evidence="8">
        <name>Zn(2+)</name>
        <dbReference type="ChEBI" id="CHEBI:29105"/>
    </cofactor>
    <text evidence="8">Binds 2 Zn(2+) ions per monomer.</text>
</comment>
<dbReference type="InterPro" id="IPR001623">
    <property type="entry name" value="DnaJ_domain"/>
</dbReference>
<dbReference type="PROSITE" id="PS51188">
    <property type="entry name" value="ZF_CR"/>
    <property type="match status" value="1"/>
</dbReference>
<evidence type="ECO:0000256" key="4">
    <source>
        <dbReference type="ARBA" id="ARBA00022833"/>
    </source>
</evidence>
<dbReference type="InterPro" id="IPR008971">
    <property type="entry name" value="HSP40/DnaJ_pept-bd"/>
</dbReference>
<comment type="subunit">
    <text evidence="8">Homodimer.</text>
</comment>
<comment type="function">
    <text evidence="8">Participates actively in the response to hyperosmotic and heat shock by preventing the aggregation of stress-denatured proteins and by disaggregating proteins, also in an autonomous, DnaK-independent fashion. Unfolded proteins bind initially to DnaJ; upon interaction with the DnaJ-bound protein, DnaK hydrolyzes its bound ATP, resulting in the formation of a stable complex. GrpE releases ADP from DnaK; ATP binding to DnaK triggers the release of the substrate protein, thus completing the reaction cycle. Several rounds of ATP-dependent interactions between DnaJ, DnaK and GrpE are required for fully efficient folding. Also involved, together with DnaK and GrpE, in the DNA replication of plasmids through activation of initiation proteins.</text>
</comment>
<feature type="domain" description="J" evidence="10">
    <location>
        <begin position="6"/>
        <end position="70"/>
    </location>
</feature>
<keyword evidence="8" id="KW-0346">Stress response</keyword>
<dbReference type="GO" id="GO:0005737">
    <property type="term" value="C:cytoplasm"/>
    <property type="evidence" value="ECO:0007669"/>
    <property type="project" value="UniProtKB-SubCell"/>
</dbReference>
<evidence type="ECO:0000256" key="6">
    <source>
        <dbReference type="ARBA" id="ARBA00061004"/>
    </source>
</evidence>
<reference evidence="12 13" key="1">
    <citation type="submission" date="2018-06" db="EMBL/GenBank/DDBJ databases">
        <title>Genomic Encyclopedia of Archaeal and Bacterial Type Strains, Phase II (KMG-II): from individual species to whole genera.</title>
        <authorList>
            <person name="Goeker M."/>
        </authorList>
    </citation>
    <scope>NUCLEOTIDE SEQUENCE [LARGE SCALE GENOMIC DNA]</scope>
    <source>
        <strain evidence="12 13">ATCC 29103</strain>
    </source>
</reference>
<keyword evidence="8" id="KW-0963">Cytoplasm</keyword>
<proteinExistence type="inferred from homology"/>
<keyword evidence="4 8" id="KW-0862">Zinc</keyword>
<dbReference type="CDD" id="cd10747">
    <property type="entry name" value="DnaJ_C"/>
    <property type="match status" value="1"/>
</dbReference>
<keyword evidence="3 8" id="KW-0863">Zinc-finger</keyword>
<evidence type="ECO:0000259" key="10">
    <source>
        <dbReference type="PROSITE" id="PS50076"/>
    </source>
</evidence>
<dbReference type="EMBL" id="QKLP01000004">
    <property type="protein sequence ID" value="PYF43161.1"/>
    <property type="molecule type" value="Genomic_DNA"/>
</dbReference>
<feature type="binding site" evidence="8">
    <location>
        <position position="170"/>
    </location>
    <ligand>
        <name>Zn(2+)</name>
        <dbReference type="ChEBI" id="CHEBI:29105"/>
        <label>2</label>
    </ligand>
</feature>
<dbReference type="SMART" id="SM00271">
    <property type="entry name" value="DnaJ"/>
    <property type="match status" value="1"/>
</dbReference>
<dbReference type="SUPFAM" id="SSF49493">
    <property type="entry name" value="HSP40/DnaJ peptide-binding domain"/>
    <property type="match status" value="2"/>
</dbReference>
<keyword evidence="5 8" id="KW-0143">Chaperone</keyword>
<evidence type="ECO:0000259" key="11">
    <source>
        <dbReference type="PROSITE" id="PS51188"/>
    </source>
</evidence>
<dbReference type="InterPro" id="IPR002939">
    <property type="entry name" value="DnaJ_C"/>
</dbReference>
<keyword evidence="1 8" id="KW-0479">Metal-binding</keyword>
<comment type="subcellular location">
    <subcellularLocation>
        <location evidence="8">Cytoplasm</location>
    </subcellularLocation>
</comment>
<evidence type="ECO:0000256" key="8">
    <source>
        <dbReference type="HAMAP-Rule" id="MF_01152"/>
    </source>
</evidence>
<dbReference type="InterPro" id="IPR018253">
    <property type="entry name" value="DnaJ_domain_CS"/>
</dbReference>
<dbReference type="GO" id="GO:0005524">
    <property type="term" value="F:ATP binding"/>
    <property type="evidence" value="ECO:0007669"/>
    <property type="project" value="InterPro"/>
</dbReference>
<feature type="domain" description="CR-type" evidence="11">
    <location>
        <begin position="140"/>
        <end position="218"/>
    </location>
</feature>
<dbReference type="SUPFAM" id="SSF46565">
    <property type="entry name" value="Chaperone J-domain"/>
    <property type="match status" value="1"/>
</dbReference>
<protein>
    <recommendedName>
        <fullName evidence="7 8">Chaperone protein DnaJ</fullName>
    </recommendedName>
</protein>
<evidence type="ECO:0000256" key="5">
    <source>
        <dbReference type="ARBA" id="ARBA00023186"/>
    </source>
</evidence>
<dbReference type="PRINTS" id="PR00625">
    <property type="entry name" value="JDOMAIN"/>
</dbReference>
<feature type="binding site" evidence="8">
    <location>
        <position position="206"/>
    </location>
    <ligand>
        <name>Zn(2+)</name>
        <dbReference type="ChEBI" id="CHEBI:29105"/>
        <label>1</label>
    </ligand>
</feature>
<dbReference type="Gene3D" id="2.60.260.20">
    <property type="entry name" value="Urease metallochaperone UreE, N-terminal domain"/>
    <property type="match status" value="2"/>
</dbReference>
<dbReference type="InterPro" id="IPR036410">
    <property type="entry name" value="HSP_DnaJ_Cys-rich_dom_sf"/>
</dbReference>
<dbReference type="InterPro" id="IPR001305">
    <property type="entry name" value="HSP_DnaJ_Cys-rich_dom"/>
</dbReference>
<dbReference type="GO" id="GO:0009408">
    <property type="term" value="P:response to heat"/>
    <property type="evidence" value="ECO:0007669"/>
    <property type="project" value="InterPro"/>
</dbReference>
<dbReference type="Proteomes" id="UP000247715">
    <property type="component" value="Unassembled WGS sequence"/>
</dbReference>
<gene>
    <name evidence="8" type="primary">dnaJ</name>
    <name evidence="12" type="ORF">BCF88_10426</name>
</gene>
<dbReference type="GO" id="GO:0006260">
    <property type="term" value="P:DNA replication"/>
    <property type="evidence" value="ECO:0007669"/>
    <property type="project" value="UniProtKB-KW"/>
</dbReference>
<dbReference type="PANTHER" id="PTHR43096">
    <property type="entry name" value="DNAJ HOMOLOG 1, MITOCHONDRIAL-RELATED"/>
    <property type="match status" value="1"/>
</dbReference>
<comment type="caution">
    <text evidence="12">The sequence shown here is derived from an EMBL/GenBank/DDBJ whole genome shotgun (WGS) entry which is preliminary data.</text>
</comment>
<dbReference type="FunFam" id="2.10.230.10:FF:000002">
    <property type="entry name" value="Molecular chaperone DnaJ"/>
    <property type="match status" value="1"/>
</dbReference>
<dbReference type="NCBIfam" id="NF008035">
    <property type="entry name" value="PRK10767.1"/>
    <property type="match status" value="1"/>
</dbReference>
<evidence type="ECO:0000256" key="2">
    <source>
        <dbReference type="ARBA" id="ARBA00022737"/>
    </source>
</evidence>
<dbReference type="Gene3D" id="2.10.230.10">
    <property type="entry name" value="Heat shock protein DnaJ, cysteine-rich domain"/>
    <property type="match status" value="1"/>
</dbReference>
<dbReference type="GO" id="GO:0031072">
    <property type="term" value="F:heat shock protein binding"/>
    <property type="evidence" value="ECO:0007669"/>
    <property type="project" value="InterPro"/>
</dbReference>
<dbReference type="CDD" id="cd10719">
    <property type="entry name" value="DnaJ_zf"/>
    <property type="match status" value="1"/>
</dbReference>
<organism evidence="12 13">
    <name type="scientific">Metamycoplasma alkalescens</name>
    <dbReference type="NCBI Taxonomy" id="45363"/>
    <lineage>
        <taxon>Bacteria</taxon>
        <taxon>Bacillati</taxon>
        <taxon>Mycoplasmatota</taxon>
        <taxon>Mycoplasmoidales</taxon>
        <taxon>Metamycoplasmataceae</taxon>
        <taxon>Metamycoplasma</taxon>
    </lineage>
</organism>
<dbReference type="RefSeq" id="WP_110858236.1">
    <property type="nucleotide sequence ID" value="NZ_LS991949.1"/>
</dbReference>
<evidence type="ECO:0000256" key="1">
    <source>
        <dbReference type="ARBA" id="ARBA00022723"/>
    </source>
</evidence>
<evidence type="ECO:0000256" key="3">
    <source>
        <dbReference type="ARBA" id="ARBA00022771"/>
    </source>
</evidence>
<evidence type="ECO:0000313" key="12">
    <source>
        <dbReference type="EMBL" id="PYF43161.1"/>
    </source>
</evidence>
<dbReference type="PROSITE" id="PS00636">
    <property type="entry name" value="DNAJ_1"/>
    <property type="match status" value="1"/>
</dbReference>
<evidence type="ECO:0000313" key="13">
    <source>
        <dbReference type="Proteomes" id="UP000247715"/>
    </source>
</evidence>
<feature type="binding site" evidence="8">
    <location>
        <position position="156"/>
    </location>
    <ligand>
        <name>Zn(2+)</name>
        <dbReference type="ChEBI" id="CHEBI:29105"/>
        <label>1</label>
    </ligand>
</feature>
<evidence type="ECO:0000256" key="7">
    <source>
        <dbReference type="ARBA" id="ARBA00067609"/>
    </source>
</evidence>
<dbReference type="Gene3D" id="1.10.287.110">
    <property type="entry name" value="DnaJ domain"/>
    <property type="match status" value="1"/>
</dbReference>
<dbReference type="SUPFAM" id="SSF57938">
    <property type="entry name" value="DnaJ/Hsp40 cysteine-rich domain"/>
    <property type="match status" value="1"/>
</dbReference>
<feature type="binding site" evidence="8">
    <location>
        <position position="153"/>
    </location>
    <ligand>
        <name>Zn(2+)</name>
        <dbReference type="ChEBI" id="CHEBI:29105"/>
        <label>1</label>
    </ligand>
</feature>
<dbReference type="Pfam" id="PF01556">
    <property type="entry name" value="DnaJ_C"/>
    <property type="match status" value="1"/>
</dbReference>
<comment type="similarity">
    <text evidence="6 8">Belongs to the DnaJ family.</text>
</comment>
<feature type="binding site" evidence="8">
    <location>
        <position position="192"/>
    </location>
    <ligand>
        <name>Zn(2+)</name>
        <dbReference type="ChEBI" id="CHEBI:29105"/>
        <label>2</label>
    </ligand>
</feature>
<dbReference type="GO" id="GO:0051082">
    <property type="term" value="F:unfolded protein binding"/>
    <property type="evidence" value="ECO:0007669"/>
    <property type="project" value="UniProtKB-UniRule"/>
</dbReference>
<comment type="caution">
    <text evidence="8">Lacks conserved residue(s) required for the propagation of feature annotation.</text>
</comment>
<feature type="binding site" evidence="8">
    <location>
        <position position="209"/>
    </location>
    <ligand>
        <name>Zn(2+)</name>
        <dbReference type="ChEBI" id="CHEBI:29105"/>
        <label>1</label>
    </ligand>
</feature>
<sequence length="368" mass="41112">MANKRDYYEILGINKNATEKEIKSAYRKLAMQYHPDRNSAPDAEEKFKEVSEAYEILSDANKRAKYDKFGHSAFDPNSYSFGNSEDIFSSFFESFGSGFSGGSFFDDIFGSFGGFGNEANARGQDLQLVLNVNFEDAIFGKEVEINLDQYDMCDGCGGSGADSPQDIITCSECHGNGQISKRIAIFSTIKTCPKCNGSGKIINKTCSKCKGKKTTKNQIRKKISIIPGIESGDSIKISGFGKPSVNGSHVGDLYLVFSVAQSKLYKKQNNDLFLSMPLSIKSVLLEETISVPTPYGKKEVKLSHNLDLNEPIRIKNCGYPYKNSNSKGDLFIHLDLYIPKLNHHENSQIKELFKDKTDTKREEWLKKF</sequence>
<dbReference type="AlphaFoldDB" id="A0A318U530"/>
<dbReference type="Pfam" id="PF00226">
    <property type="entry name" value="DnaJ"/>
    <property type="match status" value="1"/>
</dbReference>
<dbReference type="GO" id="GO:0008270">
    <property type="term" value="F:zinc ion binding"/>
    <property type="evidence" value="ECO:0007669"/>
    <property type="project" value="UniProtKB-UniRule"/>
</dbReference>